<dbReference type="GeneID" id="25742068"/>
<dbReference type="KEGG" id="mng:MNEG_9193"/>
<gene>
    <name evidence="1" type="ORF">MNEG_9193</name>
</gene>
<dbReference type="AlphaFoldDB" id="A0A0D2MX12"/>
<organism evidence="1 2">
    <name type="scientific">Monoraphidium neglectum</name>
    <dbReference type="NCBI Taxonomy" id="145388"/>
    <lineage>
        <taxon>Eukaryota</taxon>
        <taxon>Viridiplantae</taxon>
        <taxon>Chlorophyta</taxon>
        <taxon>core chlorophytes</taxon>
        <taxon>Chlorophyceae</taxon>
        <taxon>CS clade</taxon>
        <taxon>Sphaeropleales</taxon>
        <taxon>Selenastraceae</taxon>
        <taxon>Monoraphidium</taxon>
    </lineage>
</organism>
<keyword evidence="2" id="KW-1185">Reference proteome</keyword>
<evidence type="ECO:0000313" key="1">
    <source>
        <dbReference type="EMBL" id="KIY98770.1"/>
    </source>
</evidence>
<dbReference type="Proteomes" id="UP000054498">
    <property type="component" value="Unassembled WGS sequence"/>
</dbReference>
<name>A0A0D2MX12_9CHLO</name>
<dbReference type="EMBL" id="KK102069">
    <property type="protein sequence ID" value="KIY98770.1"/>
    <property type="molecule type" value="Genomic_DNA"/>
</dbReference>
<reference evidence="1 2" key="1">
    <citation type="journal article" date="2013" name="BMC Genomics">
        <title>Reconstruction of the lipid metabolism for the microalga Monoraphidium neglectum from its genome sequence reveals characteristics suitable for biofuel production.</title>
        <authorList>
            <person name="Bogen C."/>
            <person name="Al-Dilaimi A."/>
            <person name="Albersmeier A."/>
            <person name="Wichmann J."/>
            <person name="Grundmann M."/>
            <person name="Rupp O."/>
            <person name="Lauersen K.J."/>
            <person name="Blifernez-Klassen O."/>
            <person name="Kalinowski J."/>
            <person name="Goesmann A."/>
            <person name="Mussgnug J.H."/>
            <person name="Kruse O."/>
        </authorList>
    </citation>
    <scope>NUCLEOTIDE SEQUENCE [LARGE SCALE GENOMIC DNA]</scope>
    <source>
        <strain evidence="1 2">SAG 48.87</strain>
    </source>
</reference>
<protein>
    <submittedName>
        <fullName evidence="1">Uncharacterized protein</fullName>
    </submittedName>
</protein>
<evidence type="ECO:0000313" key="2">
    <source>
        <dbReference type="Proteomes" id="UP000054498"/>
    </source>
</evidence>
<dbReference type="RefSeq" id="XP_013897790.1">
    <property type="nucleotide sequence ID" value="XM_014042336.1"/>
</dbReference>
<proteinExistence type="predicted"/>
<accession>A0A0D2MX12</accession>
<sequence length="112" mass="11219">MLASAMGAPVARRLLSTKEEVAVQSAKGEAEQAAAQWVPGWAGAGWVAPGWVGAGWAGASAAAQVGPGWGWGGWGYGPWGYGASTWVPGAGTWYSKGLGGATVGGFVDVGRR</sequence>